<dbReference type="InterPro" id="IPR011014">
    <property type="entry name" value="MscS_channel_TM-2"/>
</dbReference>
<keyword evidence="7" id="KW-0407">Ion channel</keyword>
<keyword evidence="9" id="KW-0732">Signal</keyword>
<dbReference type="SUPFAM" id="SSF82689">
    <property type="entry name" value="Mechanosensitive channel protein MscS (YggB), C-terminal domain"/>
    <property type="match status" value="1"/>
</dbReference>
<gene>
    <name evidence="11" type="ORF">C8D95_112135</name>
</gene>
<evidence type="ECO:0000256" key="9">
    <source>
        <dbReference type="SAM" id="SignalP"/>
    </source>
</evidence>
<keyword evidence="7" id="KW-0406">Ion transport</keyword>
<dbReference type="Pfam" id="PF00924">
    <property type="entry name" value="MS_channel_2nd"/>
    <property type="match status" value="1"/>
</dbReference>
<feature type="transmembrane region" description="Helical" evidence="7">
    <location>
        <begin position="166"/>
        <end position="187"/>
    </location>
</feature>
<dbReference type="KEGG" id="salo:EF888_18655"/>
<dbReference type="PANTHER" id="PTHR30221:SF1">
    <property type="entry name" value="SMALL-CONDUCTANCE MECHANOSENSITIVE CHANNEL"/>
    <property type="match status" value="1"/>
</dbReference>
<accession>A0A316G2L3</accession>
<comment type="similarity">
    <text evidence="2 7">Belongs to the MscS (TC 1.A.23) family.</text>
</comment>
<dbReference type="InterPro" id="IPR045275">
    <property type="entry name" value="MscS_archaea/bacteria_type"/>
</dbReference>
<evidence type="ECO:0000256" key="5">
    <source>
        <dbReference type="ARBA" id="ARBA00022989"/>
    </source>
</evidence>
<organism evidence="11 12">
    <name type="scientific">Silicimonas algicola</name>
    <dbReference type="NCBI Taxonomy" id="1826607"/>
    <lineage>
        <taxon>Bacteria</taxon>
        <taxon>Pseudomonadati</taxon>
        <taxon>Pseudomonadota</taxon>
        <taxon>Alphaproteobacteria</taxon>
        <taxon>Rhodobacterales</taxon>
        <taxon>Paracoccaceae</taxon>
    </lineage>
</organism>
<comment type="function">
    <text evidence="7">Mechanosensitive channel that participates in the regulation of osmotic pressure changes within the cell, opening in response to stretch forces in the membrane lipid bilayer, without the need for other proteins. Contributes to normal resistance to hypoosmotic shock. Forms an ion channel of 1.0 nanosiemens conductance with a slight preference for anions.</text>
</comment>
<name>A0A316G2L3_9RHOB</name>
<dbReference type="InterPro" id="IPR049278">
    <property type="entry name" value="MS_channel_C"/>
</dbReference>
<proteinExistence type="inferred from homology"/>
<dbReference type="EMBL" id="QGGV01000012">
    <property type="protein sequence ID" value="PWK54146.1"/>
    <property type="molecule type" value="Genomic_DNA"/>
</dbReference>
<evidence type="ECO:0000313" key="12">
    <source>
        <dbReference type="Proteomes" id="UP000245390"/>
    </source>
</evidence>
<feature type="transmembrane region" description="Helical" evidence="7">
    <location>
        <begin position="193"/>
        <end position="215"/>
    </location>
</feature>
<dbReference type="InterPro" id="IPR006685">
    <property type="entry name" value="MscS_channel_2nd"/>
</dbReference>
<evidence type="ECO:0000256" key="7">
    <source>
        <dbReference type="RuleBase" id="RU369025"/>
    </source>
</evidence>
<dbReference type="Gene3D" id="1.10.287.1260">
    <property type="match status" value="1"/>
</dbReference>
<dbReference type="InterPro" id="IPR007055">
    <property type="entry name" value="BON_dom"/>
</dbReference>
<keyword evidence="3" id="KW-1003">Cell membrane</keyword>
<keyword evidence="7" id="KW-0997">Cell inner membrane</keyword>
<evidence type="ECO:0000259" key="10">
    <source>
        <dbReference type="PROSITE" id="PS50914"/>
    </source>
</evidence>
<dbReference type="Gene3D" id="3.30.70.100">
    <property type="match status" value="1"/>
</dbReference>
<dbReference type="Gene3D" id="3.30.1340.30">
    <property type="match status" value="1"/>
</dbReference>
<feature type="compositionally biased region" description="Basic and acidic residues" evidence="8">
    <location>
        <begin position="426"/>
        <end position="445"/>
    </location>
</feature>
<evidence type="ECO:0000256" key="3">
    <source>
        <dbReference type="ARBA" id="ARBA00022475"/>
    </source>
</evidence>
<dbReference type="InterPro" id="IPR010920">
    <property type="entry name" value="LSM_dom_sf"/>
</dbReference>
<comment type="subcellular location">
    <subcellularLocation>
        <location evidence="7">Cell inner membrane</location>
        <topology evidence="7">Multi-pass membrane protein</topology>
    </subcellularLocation>
    <subcellularLocation>
        <location evidence="1">Cell membrane</location>
        <topology evidence="1">Multi-pass membrane protein</topology>
    </subcellularLocation>
</comment>
<dbReference type="GO" id="GO:0008381">
    <property type="term" value="F:mechanosensitive monoatomic ion channel activity"/>
    <property type="evidence" value="ECO:0007669"/>
    <property type="project" value="InterPro"/>
</dbReference>
<evidence type="ECO:0000313" key="11">
    <source>
        <dbReference type="EMBL" id="PWK54146.1"/>
    </source>
</evidence>
<protein>
    <recommendedName>
        <fullName evidence="7">Small-conductance mechanosensitive channel</fullName>
    </recommendedName>
</protein>
<keyword evidence="12" id="KW-1185">Reference proteome</keyword>
<feature type="transmembrane region" description="Helical" evidence="7">
    <location>
        <begin position="129"/>
        <end position="154"/>
    </location>
</feature>
<dbReference type="PROSITE" id="PS50914">
    <property type="entry name" value="BON"/>
    <property type="match status" value="1"/>
</dbReference>
<keyword evidence="5 7" id="KW-1133">Transmembrane helix</keyword>
<keyword evidence="6 7" id="KW-0472">Membrane</keyword>
<dbReference type="OrthoDB" id="9793781at2"/>
<dbReference type="Pfam" id="PF04972">
    <property type="entry name" value="BON"/>
    <property type="match status" value="1"/>
</dbReference>
<comment type="subunit">
    <text evidence="7">Homoheptamer.</text>
</comment>
<dbReference type="InterPro" id="IPR023408">
    <property type="entry name" value="MscS_beta-dom_sf"/>
</dbReference>
<feature type="compositionally biased region" description="Acidic residues" evidence="8">
    <location>
        <begin position="413"/>
        <end position="425"/>
    </location>
</feature>
<dbReference type="Gene3D" id="2.30.30.60">
    <property type="match status" value="1"/>
</dbReference>
<feature type="chain" id="PRO_5016245246" description="Small-conductance mechanosensitive channel" evidence="9">
    <location>
        <begin position="20"/>
        <end position="445"/>
    </location>
</feature>
<evidence type="ECO:0000256" key="6">
    <source>
        <dbReference type="ARBA" id="ARBA00023136"/>
    </source>
</evidence>
<keyword evidence="7" id="KW-0813">Transport</keyword>
<dbReference type="Proteomes" id="UP000245390">
    <property type="component" value="Unassembled WGS sequence"/>
</dbReference>
<evidence type="ECO:0000256" key="4">
    <source>
        <dbReference type="ARBA" id="ARBA00022692"/>
    </source>
</evidence>
<dbReference type="PANTHER" id="PTHR30221">
    <property type="entry name" value="SMALL-CONDUCTANCE MECHANOSENSITIVE CHANNEL"/>
    <property type="match status" value="1"/>
</dbReference>
<feature type="signal peptide" evidence="9">
    <location>
        <begin position="1"/>
        <end position="19"/>
    </location>
</feature>
<dbReference type="GO" id="GO:0005886">
    <property type="term" value="C:plasma membrane"/>
    <property type="evidence" value="ECO:0007669"/>
    <property type="project" value="UniProtKB-SubCell"/>
</dbReference>
<dbReference type="SUPFAM" id="SSF82861">
    <property type="entry name" value="Mechanosensitive channel protein MscS (YggB), transmembrane region"/>
    <property type="match status" value="1"/>
</dbReference>
<comment type="caution">
    <text evidence="7">Lacks conserved residue(s) required for the propagation of feature annotation.</text>
</comment>
<dbReference type="AlphaFoldDB" id="A0A316G2L3"/>
<dbReference type="Pfam" id="PF21082">
    <property type="entry name" value="MS_channel_3rd"/>
    <property type="match status" value="1"/>
</dbReference>
<sequence>MRFIFVLFSLVVFTLPASAQDAPSAETTSPADVAIAPGARDDEIANRIARILDATGWYAGTQVAVEDGIVFLDGATDSDEHRTWARDLASKTQDVVAVVNRISVDQEADWTFAPAVSALREVSTRLLTALPLLVLAMIVLPLTWWLSSIVARALRRVFLGRVSSPFLGSVVARLLALPVFLVGLYIVLQVAGLTQLAVSVVGGAGVIGIVFGFAFRDIAENFLASLLLSIRQPFRAGDIIEVEGMHGSVQSMNTRSTVLISPEGNHIQIPNATVFKSVITNFTVSPEGRDDFTVGIGYDASITRAQELIGDVLARHEAVLAEPAPMILVDGLGSSTVTLHAYYWLNVREYSLLKVKSSVLRLTKKTLMDAGISMPDDAREIIFPQGVPLLDQRRGDDAAAEIPAPRESGAESTEAEGDLANDQDEIAERAGKAASPEDRTDLLEG</sequence>
<evidence type="ECO:0000256" key="8">
    <source>
        <dbReference type="SAM" id="MobiDB-lite"/>
    </source>
</evidence>
<evidence type="ECO:0000256" key="2">
    <source>
        <dbReference type="ARBA" id="ARBA00008017"/>
    </source>
</evidence>
<reference evidence="11 12" key="1">
    <citation type="submission" date="2018-05" db="EMBL/GenBank/DDBJ databases">
        <title>Genomic Encyclopedia of Type Strains, Phase IV (KMG-IV): sequencing the most valuable type-strain genomes for metagenomic binning, comparative biology and taxonomic classification.</title>
        <authorList>
            <person name="Goeker M."/>
        </authorList>
    </citation>
    <scope>NUCLEOTIDE SEQUENCE [LARGE SCALE GENOMIC DNA]</scope>
    <source>
        <strain evidence="11 12">DSM 103371</strain>
    </source>
</reference>
<comment type="caution">
    <text evidence="11">The sequence shown here is derived from an EMBL/GenBank/DDBJ whole genome shotgun (WGS) entry which is preliminary data.</text>
</comment>
<feature type="domain" description="BON" evidence="10">
    <location>
        <begin position="40"/>
        <end position="106"/>
    </location>
</feature>
<evidence type="ECO:0000256" key="1">
    <source>
        <dbReference type="ARBA" id="ARBA00004651"/>
    </source>
</evidence>
<dbReference type="RefSeq" id="WP_109760922.1">
    <property type="nucleotide sequence ID" value="NZ_CP034588.1"/>
</dbReference>
<keyword evidence="4 7" id="KW-0812">Transmembrane</keyword>
<dbReference type="InterPro" id="IPR011066">
    <property type="entry name" value="MscS_channel_C_sf"/>
</dbReference>
<dbReference type="SUPFAM" id="SSF50182">
    <property type="entry name" value="Sm-like ribonucleoproteins"/>
    <property type="match status" value="1"/>
</dbReference>
<feature type="region of interest" description="Disordered" evidence="8">
    <location>
        <begin position="393"/>
        <end position="445"/>
    </location>
</feature>